<dbReference type="EMBL" id="CAKOGL010000023">
    <property type="protein sequence ID" value="CAH2101263.1"/>
    <property type="molecule type" value="Genomic_DNA"/>
</dbReference>
<evidence type="ECO:0008006" key="3">
    <source>
        <dbReference type="Google" id="ProtNLM"/>
    </source>
</evidence>
<accession>A0AAU9UQ54</accession>
<gene>
    <name evidence="1" type="ORF">EEDITHA_LOCUS16036</name>
</gene>
<dbReference type="Pfam" id="PF03564">
    <property type="entry name" value="DUF1759"/>
    <property type="match status" value="1"/>
</dbReference>
<dbReference type="Proteomes" id="UP001153954">
    <property type="component" value="Unassembled WGS sequence"/>
</dbReference>
<proteinExistence type="predicted"/>
<evidence type="ECO:0000313" key="2">
    <source>
        <dbReference type="Proteomes" id="UP001153954"/>
    </source>
</evidence>
<evidence type="ECO:0000313" key="1">
    <source>
        <dbReference type="EMBL" id="CAH2101263.1"/>
    </source>
</evidence>
<dbReference type="AlphaFoldDB" id="A0AAU9UQ54"/>
<dbReference type="PANTHER" id="PTHR22954:SF3">
    <property type="entry name" value="PROTEIN CBG08539"/>
    <property type="match status" value="1"/>
</dbReference>
<reference evidence="1" key="1">
    <citation type="submission" date="2022-03" db="EMBL/GenBank/DDBJ databases">
        <authorList>
            <person name="Tunstrom K."/>
        </authorList>
    </citation>
    <scope>NUCLEOTIDE SEQUENCE</scope>
</reference>
<organism evidence="1 2">
    <name type="scientific">Euphydryas editha</name>
    <name type="common">Edith's checkerspot</name>
    <dbReference type="NCBI Taxonomy" id="104508"/>
    <lineage>
        <taxon>Eukaryota</taxon>
        <taxon>Metazoa</taxon>
        <taxon>Ecdysozoa</taxon>
        <taxon>Arthropoda</taxon>
        <taxon>Hexapoda</taxon>
        <taxon>Insecta</taxon>
        <taxon>Pterygota</taxon>
        <taxon>Neoptera</taxon>
        <taxon>Endopterygota</taxon>
        <taxon>Lepidoptera</taxon>
        <taxon>Glossata</taxon>
        <taxon>Ditrysia</taxon>
        <taxon>Papilionoidea</taxon>
        <taxon>Nymphalidae</taxon>
        <taxon>Nymphalinae</taxon>
        <taxon>Euphydryas</taxon>
    </lineage>
</organism>
<protein>
    <recommendedName>
        <fullName evidence="3">Gag protein</fullName>
    </recommendedName>
</protein>
<sequence>MCLSKNNSTDSEADKSCYQQPAKEVSRVKLPEIKIPFFSGKYSEWQKFRDLFVGLLHINKSLDEAQCFFYFKGHLNVEAKQLLQNIKITPDNYKIAWSKLDKMYNNKKFLANGILKRLLNKKALSHESATEIKRLVSTTTECLESIRNLGVDTSSWDLIVIHIIGAKLDKETRKGWELKVAADSSGELPTCEQFSEFLNSRFRGFENIDQRVDNRNKYSKDV</sequence>
<keyword evidence="2" id="KW-1185">Reference proteome</keyword>
<name>A0AAU9UQ54_EUPED</name>
<comment type="caution">
    <text evidence="1">The sequence shown here is derived from an EMBL/GenBank/DDBJ whole genome shotgun (WGS) entry which is preliminary data.</text>
</comment>
<dbReference type="InterPro" id="IPR005312">
    <property type="entry name" value="DUF1759"/>
</dbReference>
<dbReference type="PANTHER" id="PTHR22954">
    <property type="entry name" value="RETROVIRAL PROTEASE-RELATED"/>
    <property type="match status" value="1"/>
</dbReference>